<evidence type="ECO:0000313" key="1">
    <source>
        <dbReference type="EMBL" id="JAH17243.1"/>
    </source>
</evidence>
<proteinExistence type="predicted"/>
<dbReference type="EMBL" id="GBXM01091334">
    <property type="protein sequence ID" value="JAH17243.1"/>
    <property type="molecule type" value="Transcribed_RNA"/>
</dbReference>
<dbReference type="AlphaFoldDB" id="A0A0E9QMJ3"/>
<organism evidence="1">
    <name type="scientific">Anguilla anguilla</name>
    <name type="common">European freshwater eel</name>
    <name type="synonym">Muraena anguilla</name>
    <dbReference type="NCBI Taxonomy" id="7936"/>
    <lineage>
        <taxon>Eukaryota</taxon>
        <taxon>Metazoa</taxon>
        <taxon>Chordata</taxon>
        <taxon>Craniata</taxon>
        <taxon>Vertebrata</taxon>
        <taxon>Euteleostomi</taxon>
        <taxon>Actinopterygii</taxon>
        <taxon>Neopterygii</taxon>
        <taxon>Teleostei</taxon>
        <taxon>Anguilliformes</taxon>
        <taxon>Anguillidae</taxon>
        <taxon>Anguilla</taxon>
    </lineage>
</organism>
<accession>A0A0E9QMJ3</accession>
<reference evidence="1" key="2">
    <citation type="journal article" date="2015" name="Fish Shellfish Immunol.">
        <title>Early steps in the European eel (Anguilla anguilla)-Vibrio vulnificus interaction in the gills: Role of the RtxA13 toxin.</title>
        <authorList>
            <person name="Callol A."/>
            <person name="Pajuelo D."/>
            <person name="Ebbesson L."/>
            <person name="Teles M."/>
            <person name="MacKenzie S."/>
            <person name="Amaro C."/>
        </authorList>
    </citation>
    <scope>NUCLEOTIDE SEQUENCE</scope>
</reference>
<sequence>MEIISNYSNCQLRYFFLLPSRSDVFCGWPYAGDSQVLQ</sequence>
<reference evidence="1" key="1">
    <citation type="submission" date="2014-11" db="EMBL/GenBank/DDBJ databases">
        <authorList>
            <person name="Amaro Gonzalez C."/>
        </authorList>
    </citation>
    <scope>NUCLEOTIDE SEQUENCE</scope>
</reference>
<name>A0A0E9QMJ3_ANGAN</name>
<protein>
    <submittedName>
        <fullName evidence="1">Uncharacterized protein</fullName>
    </submittedName>
</protein>